<dbReference type="Pfam" id="PF00590">
    <property type="entry name" value="TP_methylase"/>
    <property type="match status" value="1"/>
</dbReference>
<dbReference type="Proteomes" id="UP000290527">
    <property type="component" value="Unassembled WGS sequence"/>
</dbReference>
<dbReference type="InterPro" id="IPR050714">
    <property type="entry name" value="Cobalamin_biosynth_MTase"/>
</dbReference>
<dbReference type="NCBIfam" id="TIGR02467">
    <property type="entry name" value="CbiE"/>
    <property type="match status" value="1"/>
</dbReference>
<dbReference type="OrthoDB" id="42238at2157"/>
<dbReference type="GO" id="GO:0008276">
    <property type="term" value="F:protein methyltransferase activity"/>
    <property type="evidence" value="ECO:0007669"/>
    <property type="project" value="InterPro"/>
</dbReference>
<dbReference type="InterPro" id="IPR014776">
    <property type="entry name" value="4pyrrole_Mease_sub2"/>
</dbReference>
<accession>A0A401HNQ5</accession>
<evidence type="ECO:0000313" key="7">
    <source>
        <dbReference type="EMBL" id="GBF35855.1"/>
    </source>
</evidence>
<dbReference type="AlphaFoldDB" id="A0A401HNQ5"/>
<dbReference type="RefSeq" id="WP_131006647.1">
    <property type="nucleotide sequence ID" value="NZ_BFAX01000001.1"/>
</dbReference>
<keyword evidence="8" id="KW-1185">Reference proteome</keyword>
<dbReference type="Gene3D" id="3.30.950.10">
    <property type="entry name" value="Methyltransferase, Cobalt-precorrin-4 Transmethylase, Domain 2"/>
    <property type="match status" value="1"/>
</dbReference>
<reference evidence="7 8" key="1">
    <citation type="journal article" date="2019" name="Int. J. Syst. Evol. Microbiol.">
        <title>Methanofervidicoccus abyssi gen. nov., sp. nov., a hydrogenotrophic methanogen, isolated from a hydrothermal vent chimney in the Mid-Cayman Spreading Center, the Caribbean Sea.</title>
        <authorList>
            <person name="Sakai S."/>
            <person name="Takaki Y."/>
            <person name="Miyazaki M."/>
            <person name="Ogawara M."/>
            <person name="Yanagawa K."/>
            <person name="Miyazaki J."/>
            <person name="Takai K."/>
        </authorList>
    </citation>
    <scope>NUCLEOTIDE SEQUENCE [LARGE SCALE GENOMIC DNA]</scope>
    <source>
        <strain evidence="7 8">HHB</strain>
    </source>
</reference>
<dbReference type="NCBIfam" id="NF004460">
    <property type="entry name" value="PRK05787.2-3"/>
    <property type="match status" value="1"/>
</dbReference>
<dbReference type="CDD" id="cd11644">
    <property type="entry name" value="Precorrin-6Y-MT"/>
    <property type="match status" value="1"/>
</dbReference>
<keyword evidence="4 7" id="KW-0808">Transferase</keyword>
<dbReference type="InterPro" id="IPR035996">
    <property type="entry name" value="4pyrrol_Methylase_sf"/>
</dbReference>
<dbReference type="PANTHER" id="PTHR43182:SF1">
    <property type="entry name" value="COBALT-PRECORRIN-7 C(5)-METHYLTRANSFERASE"/>
    <property type="match status" value="1"/>
</dbReference>
<evidence type="ECO:0000313" key="8">
    <source>
        <dbReference type="Proteomes" id="UP000290527"/>
    </source>
</evidence>
<proteinExistence type="predicted"/>
<protein>
    <submittedName>
        <fullName evidence="7">Cobalt-precorrin-7 (C5)-methyltransferase</fullName>
        <ecNumber evidence="7">2.1.1.289</ecNumber>
    </submittedName>
</protein>
<sequence>MRVYIVGIGPGSKEYLTLKAVETVKNADIVVGSKRALELFDIEEDKWYILSKNIVEDLKKVIEYAKKEKKSVVILSTGDPCFSGLLKTLLKYNIVNREDIEVIPGISSIQVAASKLKISWEDYHILTLHGKEENRKVLLDLIKDNKKVIFLPNKNLKEDIEYLIENGVDENKEIVICENLTYPKERIIECKLKEVLHLNLSYLVVCVVK</sequence>
<dbReference type="Gene3D" id="3.40.1010.10">
    <property type="entry name" value="Cobalt-precorrin-4 Transmethylase, Domain 1"/>
    <property type="match status" value="1"/>
</dbReference>
<evidence type="ECO:0000256" key="3">
    <source>
        <dbReference type="ARBA" id="ARBA00022603"/>
    </source>
</evidence>
<dbReference type="UniPathway" id="UPA00148"/>
<dbReference type="InterPro" id="IPR000878">
    <property type="entry name" value="4pyrrol_Mease"/>
</dbReference>
<dbReference type="EMBL" id="BFAX01000001">
    <property type="protein sequence ID" value="GBF35855.1"/>
    <property type="molecule type" value="Genomic_DNA"/>
</dbReference>
<comment type="pathway">
    <text evidence="1">Cofactor biosynthesis; adenosylcobalamin biosynthesis.</text>
</comment>
<dbReference type="InterPro" id="IPR012818">
    <property type="entry name" value="CbiE"/>
</dbReference>
<name>A0A401HNQ5_9EURY</name>
<evidence type="ECO:0000259" key="6">
    <source>
        <dbReference type="Pfam" id="PF00590"/>
    </source>
</evidence>
<evidence type="ECO:0000256" key="5">
    <source>
        <dbReference type="ARBA" id="ARBA00022691"/>
    </source>
</evidence>
<organism evidence="7 8">
    <name type="scientific">Methanofervidicoccus abyssi</name>
    <dbReference type="NCBI Taxonomy" id="2082189"/>
    <lineage>
        <taxon>Archaea</taxon>
        <taxon>Methanobacteriati</taxon>
        <taxon>Methanobacteriota</taxon>
        <taxon>Methanomada group</taxon>
        <taxon>Methanococci</taxon>
        <taxon>Methanococcales</taxon>
        <taxon>Methanofervidicoccus</taxon>
    </lineage>
</organism>
<keyword evidence="2" id="KW-0169">Cobalamin biosynthesis</keyword>
<dbReference type="EC" id="2.1.1.289" evidence="7"/>
<keyword evidence="3 7" id="KW-0489">Methyltransferase</keyword>
<dbReference type="PANTHER" id="PTHR43182">
    <property type="entry name" value="COBALT-PRECORRIN-6B C(15)-METHYLTRANSFERASE (DECARBOXYLATING)"/>
    <property type="match status" value="1"/>
</dbReference>
<evidence type="ECO:0000256" key="4">
    <source>
        <dbReference type="ARBA" id="ARBA00022679"/>
    </source>
</evidence>
<dbReference type="GO" id="GO:0009236">
    <property type="term" value="P:cobalamin biosynthetic process"/>
    <property type="evidence" value="ECO:0007669"/>
    <property type="project" value="UniProtKB-UniPathway"/>
</dbReference>
<gene>
    <name evidence="7" type="ORF">MHHB_P0080</name>
</gene>
<dbReference type="GO" id="GO:0032259">
    <property type="term" value="P:methylation"/>
    <property type="evidence" value="ECO:0007669"/>
    <property type="project" value="UniProtKB-KW"/>
</dbReference>
<evidence type="ECO:0000256" key="2">
    <source>
        <dbReference type="ARBA" id="ARBA00022573"/>
    </source>
</evidence>
<comment type="caution">
    <text evidence="7">The sequence shown here is derived from an EMBL/GenBank/DDBJ whole genome shotgun (WGS) entry which is preliminary data.</text>
</comment>
<dbReference type="InterPro" id="IPR014777">
    <property type="entry name" value="4pyrrole_Mease_sub1"/>
</dbReference>
<evidence type="ECO:0000256" key="1">
    <source>
        <dbReference type="ARBA" id="ARBA00004953"/>
    </source>
</evidence>
<dbReference type="SUPFAM" id="SSF53790">
    <property type="entry name" value="Tetrapyrrole methylase"/>
    <property type="match status" value="1"/>
</dbReference>
<keyword evidence="5" id="KW-0949">S-adenosyl-L-methionine</keyword>
<feature type="domain" description="Tetrapyrrole methylase" evidence="6">
    <location>
        <begin position="2"/>
        <end position="195"/>
    </location>
</feature>